<name>A0A242Z2A8_9BACI</name>
<proteinExistence type="predicted"/>
<organism evidence="1 2">
    <name type="scientific">Bacillus wiedmannii</name>
    <dbReference type="NCBI Taxonomy" id="1890302"/>
    <lineage>
        <taxon>Bacteria</taxon>
        <taxon>Bacillati</taxon>
        <taxon>Bacillota</taxon>
        <taxon>Bacilli</taxon>
        <taxon>Bacillales</taxon>
        <taxon>Bacillaceae</taxon>
        <taxon>Bacillus</taxon>
        <taxon>Bacillus cereus group</taxon>
    </lineage>
</organism>
<evidence type="ECO:0000313" key="1">
    <source>
        <dbReference type="EMBL" id="OTX86071.1"/>
    </source>
</evidence>
<comment type="caution">
    <text evidence="1">The sequence shown here is derived from an EMBL/GenBank/DDBJ whole genome shotgun (WGS) entry which is preliminary data.</text>
</comment>
<dbReference type="Proteomes" id="UP000194945">
    <property type="component" value="Unassembled WGS sequence"/>
</dbReference>
<accession>A0A242Z2A8</accession>
<reference evidence="1 2" key="1">
    <citation type="submission" date="2016-10" db="EMBL/GenBank/DDBJ databases">
        <title>Comparative genomics of Bacillus thuringiensis reveals a path to pathogens against multiple invertebrate hosts.</title>
        <authorList>
            <person name="Zheng J."/>
            <person name="Gao Q."/>
            <person name="Liu H."/>
            <person name="Peng D."/>
            <person name="Ruan L."/>
            <person name="Sun M."/>
        </authorList>
    </citation>
    <scope>NUCLEOTIDE SEQUENCE [LARGE SCALE GENOMIC DNA]</scope>
    <source>
        <strain evidence="1">BGSC 4BK1</strain>
    </source>
</reference>
<gene>
    <name evidence="1" type="ORF">BK730_22115</name>
</gene>
<evidence type="ECO:0000313" key="2">
    <source>
        <dbReference type="Proteomes" id="UP000194945"/>
    </source>
</evidence>
<protein>
    <submittedName>
        <fullName evidence="1">Uncharacterized protein</fullName>
    </submittedName>
</protein>
<dbReference type="AlphaFoldDB" id="A0A242Z2A8"/>
<dbReference type="EMBL" id="NFDE01000059">
    <property type="protein sequence ID" value="OTX86071.1"/>
    <property type="molecule type" value="Genomic_DNA"/>
</dbReference>
<sequence length="228" mass="26932">MKINREAFDEFNQVCNDYFEKDANKHFDINTKIMSARAVINYALQDINNKNDDINVYELISVSDKILTSIEYLLKSLTVYDKKNDKDEFYGVKSENRDKYDYFKAIRSYIIAHPLNTTYQEYERFGFNKNVVFEDIQKTNELHKTLMKEMIENIETADYVMTFTKINHDFENSDIENIDNLGETFKKGLNIEENILSLIRYAIENMMVITEHLKVMISQNETTINGVE</sequence>